<reference evidence="1" key="1">
    <citation type="submission" date="2020-11" db="EMBL/GenBank/DDBJ databases">
        <authorList>
            <person name="Whitehead M."/>
        </authorList>
    </citation>
    <scope>NUCLEOTIDE SEQUENCE</scope>
    <source>
        <strain evidence="1">EGII</strain>
    </source>
</reference>
<evidence type="ECO:0000313" key="2">
    <source>
        <dbReference type="Proteomes" id="UP000606786"/>
    </source>
</evidence>
<sequence length="99" mass="11473">MESVSLLNCHTWYHTCHAPQRQKQTIFDYIVTTIVAVAYSGCVRVTIHKVWHQTEQHPKIKYVHTLAVVRKLAMSYSKSWGFIENVASPSAFLYRLPQP</sequence>
<comment type="caution">
    <text evidence="1">The sequence shown here is derived from an EMBL/GenBank/DDBJ whole genome shotgun (WGS) entry which is preliminary data.</text>
</comment>
<proteinExistence type="predicted"/>
<organism evidence="1 2">
    <name type="scientific">Ceratitis capitata</name>
    <name type="common">Mediterranean fruit fly</name>
    <name type="synonym">Tephritis capitata</name>
    <dbReference type="NCBI Taxonomy" id="7213"/>
    <lineage>
        <taxon>Eukaryota</taxon>
        <taxon>Metazoa</taxon>
        <taxon>Ecdysozoa</taxon>
        <taxon>Arthropoda</taxon>
        <taxon>Hexapoda</taxon>
        <taxon>Insecta</taxon>
        <taxon>Pterygota</taxon>
        <taxon>Neoptera</taxon>
        <taxon>Endopterygota</taxon>
        <taxon>Diptera</taxon>
        <taxon>Brachycera</taxon>
        <taxon>Muscomorpha</taxon>
        <taxon>Tephritoidea</taxon>
        <taxon>Tephritidae</taxon>
        <taxon>Ceratitis</taxon>
        <taxon>Ceratitis</taxon>
    </lineage>
</organism>
<evidence type="ECO:0000313" key="1">
    <source>
        <dbReference type="EMBL" id="CAD6997765.1"/>
    </source>
</evidence>
<dbReference type="AlphaFoldDB" id="A0A811UJ98"/>
<name>A0A811UJ98_CERCA</name>
<dbReference type="Proteomes" id="UP000606786">
    <property type="component" value="Unassembled WGS sequence"/>
</dbReference>
<gene>
    <name evidence="1" type="ORF">CCAP1982_LOCUS6395</name>
</gene>
<accession>A0A811UJ98</accession>
<protein>
    <submittedName>
        <fullName evidence="1">(Mediterranean fruit fly) hypothetical protein</fullName>
    </submittedName>
</protein>
<dbReference type="EMBL" id="CAJHJT010000012">
    <property type="protein sequence ID" value="CAD6997765.1"/>
    <property type="molecule type" value="Genomic_DNA"/>
</dbReference>
<keyword evidence="2" id="KW-1185">Reference proteome</keyword>